<dbReference type="Pfam" id="PF11207">
    <property type="entry name" value="DUF2989"/>
    <property type="match status" value="1"/>
</dbReference>
<dbReference type="EMBL" id="CAKLDM010000002">
    <property type="protein sequence ID" value="CAH0539336.1"/>
    <property type="molecule type" value="Genomic_DNA"/>
</dbReference>
<name>A0ABN8E4B0_9VIBR</name>
<dbReference type="RefSeq" id="WP_237361389.1">
    <property type="nucleotide sequence ID" value="NZ_CAKLDM010000002.1"/>
</dbReference>
<dbReference type="Proteomes" id="UP000838748">
    <property type="component" value="Unassembled WGS sequence"/>
</dbReference>
<dbReference type="SUPFAM" id="SSF81901">
    <property type="entry name" value="HCP-like"/>
    <property type="match status" value="1"/>
</dbReference>
<sequence>MSLLKLTLIVILPLVLMGCFENKNNTDKLCDSYPELNCTKLNTHDGQCRLPRTDLIWHKYDTYKEPTDANRIKEYQLVTLYRKCLANASQIQTFDSSKRAEKRVEALLFSAEEQERLIEDLKVSATPETLYFLWSQLGDEDAKRTFLFMEDTRSLETSEMQYNLATIYIQRDVEKTLSLLNRSLELASDGNVKPEVFESLASIHYKRKEKEKAYIWTKIAEQHEIAVATGRELQLLYGFDNTKYEKLDKIADNIESAINSGKYRRQLMPSSF</sequence>
<gene>
    <name evidence="1" type="ORF">VMF7928_02075</name>
</gene>
<evidence type="ECO:0008006" key="3">
    <source>
        <dbReference type="Google" id="ProtNLM"/>
    </source>
</evidence>
<organism evidence="1 2">
    <name type="scientific">Vibrio marisflavi CECT 7928</name>
    <dbReference type="NCBI Taxonomy" id="634439"/>
    <lineage>
        <taxon>Bacteria</taxon>
        <taxon>Pseudomonadati</taxon>
        <taxon>Pseudomonadota</taxon>
        <taxon>Gammaproteobacteria</taxon>
        <taxon>Vibrionales</taxon>
        <taxon>Vibrionaceae</taxon>
        <taxon>Vibrio</taxon>
    </lineage>
</organism>
<dbReference type="PROSITE" id="PS51257">
    <property type="entry name" value="PROKAR_LIPOPROTEIN"/>
    <property type="match status" value="1"/>
</dbReference>
<protein>
    <recommendedName>
        <fullName evidence="3">DUF2989 domain-containing protein</fullName>
    </recommendedName>
</protein>
<evidence type="ECO:0000313" key="1">
    <source>
        <dbReference type="EMBL" id="CAH0539336.1"/>
    </source>
</evidence>
<accession>A0ABN8E4B0</accession>
<keyword evidence="2" id="KW-1185">Reference proteome</keyword>
<reference evidence="1" key="1">
    <citation type="submission" date="2021-11" db="EMBL/GenBank/DDBJ databases">
        <authorList>
            <person name="Rodrigo-Torres L."/>
            <person name="Arahal R. D."/>
            <person name="Lucena T."/>
        </authorList>
    </citation>
    <scope>NUCLEOTIDE SEQUENCE</scope>
    <source>
        <strain evidence="1">CECT 7928</strain>
    </source>
</reference>
<comment type="caution">
    <text evidence="1">The sequence shown here is derived from an EMBL/GenBank/DDBJ whole genome shotgun (WGS) entry which is preliminary data.</text>
</comment>
<proteinExistence type="predicted"/>
<dbReference type="InterPro" id="IPR021372">
    <property type="entry name" value="DUF2989"/>
</dbReference>
<evidence type="ECO:0000313" key="2">
    <source>
        <dbReference type="Proteomes" id="UP000838748"/>
    </source>
</evidence>